<dbReference type="GeneID" id="127748620"/>
<dbReference type="SUPFAM" id="SSF51905">
    <property type="entry name" value="FAD/NAD(P)-binding domain"/>
    <property type="match status" value="1"/>
</dbReference>
<dbReference type="Pfam" id="PF00732">
    <property type="entry name" value="GMC_oxred_N"/>
    <property type="match status" value="1"/>
</dbReference>
<keyword evidence="8" id="KW-1185">Reference proteome</keyword>
<dbReference type="Gene3D" id="3.50.50.60">
    <property type="entry name" value="FAD/NAD(P)-binding domain"/>
    <property type="match status" value="1"/>
</dbReference>
<dbReference type="InterPro" id="IPR036188">
    <property type="entry name" value="FAD/NAD-bd_sf"/>
</dbReference>
<evidence type="ECO:0000256" key="3">
    <source>
        <dbReference type="ARBA" id="ARBA00022630"/>
    </source>
</evidence>
<name>A0A9C6XB80_FRAOC</name>
<feature type="domain" description="Glucose-methanol-choline oxidoreductase N-terminal" evidence="6">
    <location>
        <begin position="136"/>
        <end position="159"/>
    </location>
</feature>
<comment type="similarity">
    <text evidence="2 5">Belongs to the GMC oxidoreductase family.</text>
</comment>
<organism evidence="8 9">
    <name type="scientific">Frankliniella occidentalis</name>
    <name type="common">Western flower thrips</name>
    <name type="synonym">Euthrips occidentalis</name>
    <dbReference type="NCBI Taxonomy" id="133901"/>
    <lineage>
        <taxon>Eukaryota</taxon>
        <taxon>Metazoa</taxon>
        <taxon>Ecdysozoa</taxon>
        <taxon>Arthropoda</taxon>
        <taxon>Hexapoda</taxon>
        <taxon>Insecta</taxon>
        <taxon>Pterygota</taxon>
        <taxon>Neoptera</taxon>
        <taxon>Paraneoptera</taxon>
        <taxon>Thysanoptera</taxon>
        <taxon>Terebrantia</taxon>
        <taxon>Thripoidea</taxon>
        <taxon>Thripidae</taxon>
        <taxon>Frankliniella</taxon>
    </lineage>
</organism>
<dbReference type="PROSITE" id="PS00623">
    <property type="entry name" value="GMC_OXRED_1"/>
    <property type="match status" value="1"/>
</dbReference>
<evidence type="ECO:0000259" key="6">
    <source>
        <dbReference type="PROSITE" id="PS00623"/>
    </source>
</evidence>
<evidence type="ECO:0000259" key="7">
    <source>
        <dbReference type="PROSITE" id="PS00624"/>
    </source>
</evidence>
<gene>
    <name evidence="9" type="primary">LOC127748620</name>
</gene>
<keyword evidence="4 5" id="KW-0274">FAD</keyword>
<dbReference type="AlphaFoldDB" id="A0A9C6XB80"/>
<dbReference type="InterPro" id="IPR000172">
    <property type="entry name" value="GMC_OxRdtase_N"/>
</dbReference>
<evidence type="ECO:0000256" key="4">
    <source>
        <dbReference type="ARBA" id="ARBA00022827"/>
    </source>
</evidence>
<reference evidence="9" key="1">
    <citation type="submission" date="2025-08" db="UniProtKB">
        <authorList>
            <consortium name="RefSeq"/>
        </authorList>
    </citation>
    <scope>IDENTIFICATION</scope>
    <source>
        <tissue evidence="9">Whole organism</tissue>
    </source>
</reference>
<dbReference type="GO" id="GO:0016614">
    <property type="term" value="F:oxidoreductase activity, acting on CH-OH group of donors"/>
    <property type="evidence" value="ECO:0007669"/>
    <property type="project" value="InterPro"/>
</dbReference>
<dbReference type="Proteomes" id="UP000504606">
    <property type="component" value="Unplaced"/>
</dbReference>
<evidence type="ECO:0000256" key="2">
    <source>
        <dbReference type="ARBA" id="ARBA00010790"/>
    </source>
</evidence>
<dbReference type="GO" id="GO:0050660">
    <property type="term" value="F:flavin adenine dinucleotide binding"/>
    <property type="evidence" value="ECO:0007669"/>
    <property type="project" value="InterPro"/>
</dbReference>
<protein>
    <submittedName>
        <fullName evidence="9">Glucose dehydrogenase [FAD, quinone]-like</fullName>
    </submittedName>
</protein>
<dbReference type="PANTHER" id="PTHR11552">
    <property type="entry name" value="GLUCOSE-METHANOL-CHOLINE GMC OXIDOREDUCTASE"/>
    <property type="match status" value="1"/>
</dbReference>
<keyword evidence="3 5" id="KW-0285">Flavoprotein</keyword>
<evidence type="ECO:0000313" key="8">
    <source>
        <dbReference type="Proteomes" id="UP000504606"/>
    </source>
</evidence>
<dbReference type="InterPro" id="IPR012132">
    <property type="entry name" value="GMC_OxRdtase"/>
</dbReference>
<evidence type="ECO:0000313" key="9">
    <source>
        <dbReference type="RefSeq" id="XP_052132831.1"/>
    </source>
</evidence>
<dbReference type="PROSITE" id="PS00624">
    <property type="entry name" value="GMC_OXRED_2"/>
    <property type="match status" value="1"/>
</dbReference>
<evidence type="ECO:0000256" key="5">
    <source>
        <dbReference type="RuleBase" id="RU003968"/>
    </source>
</evidence>
<dbReference type="Gene3D" id="3.30.560.10">
    <property type="entry name" value="Glucose Oxidase, domain 3"/>
    <property type="match status" value="1"/>
</dbReference>
<dbReference type="KEGG" id="foc:127748620"/>
<evidence type="ECO:0000256" key="1">
    <source>
        <dbReference type="ARBA" id="ARBA00001974"/>
    </source>
</evidence>
<dbReference type="OrthoDB" id="269227at2759"/>
<proteinExistence type="inferred from homology"/>
<dbReference type="PANTHER" id="PTHR11552:SF147">
    <property type="entry name" value="CHOLINE DEHYDROGENASE, MITOCHONDRIAL"/>
    <property type="match status" value="1"/>
</dbReference>
<feature type="domain" description="Glucose-methanol-choline oxidoreductase N-terminal" evidence="7">
    <location>
        <begin position="316"/>
        <end position="330"/>
    </location>
</feature>
<comment type="cofactor">
    <cofactor evidence="1">
        <name>FAD</name>
        <dbReference type="ChEBI" id="CHEBI:57692"/>
    </cofactor>
</comment>
<sequence>MLEWLFPVLLRWFIVAFVALNQILIPLLRPDLVKPEERPRDVHDAGLGFLDAYDYIVVGAGSAGSALASRLSEDPSVTVLLLEAGHQEPIRSEVPAAMLTHSGPGYGSEEDWAFETEPQSHSCGGLAANRSQWPRGKVLGGSSTINGMLYIRGHRSDYDRWRDEYGAQGWGYDDVLPYFKRSEDMRIPELQDSPYHGVGGPLTVEYYKHYAGITDDFLVAGQELGVPVNQDVNGAAQLGLMRAHGTLREGLRCNTAKAFLRPAANRTNLHISMDSTVLRVLLTSDGGEVVATGVELSKRGAVHRVRAAREVLLSAGAVQSPQLLMVSGIGPARHLRDVGVPVVVDLPAVGENLQDHVGLGGTVYVVGVPGKTTAALEMASVQSAIGLTSGTGGPSFGWSLGEVMGFIASK</sequence>
<dbReference type="RefSeq" id="XP_052132831.1">
    <property type="nucleotide sequence ID" value="XM_052276871.1"/>
</dbReference>
<accession>A0A9C6XB80</accession>